<keyword evidence="1" id="KW-0472">Membrane</keyword>
<dbReference type="EMBL" id="PIPU01000004">
    <property type="protein sequence ID" value="RUO47571.1"/>
    <property type="molecule type" value="Genomic_DNA"/>
</dbReference>
<protein>
    <submittedName>
        <fullName evidence="2">Uncharacterized protein</fullName>
    </submittedName>
</protein>
<evidence type="ECO:0000313" key="3">
    <source>
        <dbReference type="Proteomes" id="UP000286985"/>
    </source>
</evidence>
<evidence type="ECO:0000313" key="2">
    <source>
        <dbReference type="EMBL" id="RUO47571.1"/>
    </source>
</evidence>
<name>A0A432XFS1_9GAMM</name>
<comment type="caution">
    <text evidence="2">The sequence shown here is derived from an EMBL/GenBank/DDBJ whole genome shotgun (WGS) entry which is preliminary data.</text>
</comment>
<keyword evidence="1" id="KW-1133">Transmembrane helix</keyword>
<dbReference type="AlphaFoldDB" id="A0A432XFS1"/>
<keyword evidence="1" id="KW-0812">Transmembrane</keyword>
<proteinExistence type="predicted"/>
<reference evidence="3" key="1">
    <citation type="journal article" date="2018" name="Front. Microbiol.">
        <title>Genome-Based Analysis Reveals the Taxonomy and Diversity of the Family Idiomarinaceae.</title>
        <authorList>
            <person name="Liu Y."/>
            <person name="Lai Q."/>
            <person name="Shao Z."/>
        </authorList>
    </citation>
    <scope>NUCLEOTIDE SEQUENCE [LARGE SCALE GENOMIC DNA]</scope>
    <source>
        <strain evidence="3">908033</strain>
    </source>
</reference>
<organism evidence="2 3">
    <name type="scientific">Pseudidiomarina donghaiensis</name>
    <dbReference type="NCBI Taxonomy" id="519452"/>
    <lineage>
        <taxon>Bacteria</taxon>
        <taxon>Pseudomonadati</taxon>
        <taxon>Pseudomonadota</taxon>
        <taxon>Gammaproteobacteria</taxon>
        <taxon>Alteromonadales</taxon>
        <taxon>Idiomarinaceae</taxon>
        <taxon>Pseudidiomarina</taxon>
    </lineage>
</organism>
<gene>
    <name evidence="2" type="ORF">CWE24_09715</name>
</gene>
<accession>A0A432XFS1</accession>
<evidence type="ECO:0000256" key="1">
    <source>
        <dbReference type="SAM" id="Phobius"/>
    </source>
</evidence>
<feature type="transmembrane region" description="Helical" evidence="1">
    <location>
        <begin position="31"/>
        <end position="56"/>
    </location>
</feature>
<keyword evidence="3" id="KW-1185">Reference proteome</keyword>
<dbReference type="Proteomes" id="UP000286985">
    <property type="component" value="Unassembled WGS sequence"/>
</dbReference>
<sequence>MRLCLNPVSAHTVCLAWYIVKERSLLLKRDAYSTLSVVQVKILLDLFFVIFITVYLDLNRRHHLVTTAANYKDHGQRRKIFFAKNELTAEFLIN</sequence>